<evidence type="ECO:0000256" key="4">
    <source>
        <dbReference type="ARBA" id="ARBA00022989"/>
    </source>
</evidence>
<dbReference type="AlphaFoldDB" id="A0A109QWX1"/>
<name>A0A109QWX1_9MICO</name>
<comment type="subcellular location">
    <subcellularLocation>
        <location evidence="1">Cell membrane</location>
        <topology evidence="1">Multi-pass membrane protein</topology>
    </subcellularLocation>
</comment>
<dbReference type="GO" id="GO:0005886">
    <property type="term" value="C:plasma membrane"/>
    <property type="evidence" value="ECO:0007669"/>
    <property type="project" value="UniProtKB-SubCell"/>
</dbReference>
<reference evidence="10 11" key="1">
    <citation type="journal article" date="2016" name="J. Biotechnol.">
        <title>First complete genome sequence of a species in the genus Microterricola, an extremophilic cold active enzyme producing bacterial strain ERGS5:02 isolated from Sikkim Himalaya.</title>
        <authorList>
            <person name="Himanshu"/>
            <person name="Swarnkar M.K."/>
            <person name="Singh D."/>
            <person name="Kumar R."/>
        </authorList>
    </citation>
    <scope>NUCLEOTIDE SEQUENCE [LARGE SCALE GENOMIC DNA]</scope>
    <source>
        <strain evidence="10 11">ERGS5:02</strain>
    </source>
</reference>
<feature type="transmembrane region" description="Helical" evidence="7">
    <location>
        <begin position="368"/>
        <end position="396"/>
    </location>
</feature>
<evidence type="ECO:0000256" key="5">
    <source>
        <dbReference type="ARBA" id="ARBA00023136"/>
    </source>
</evidence>
<feature type="domain" description="ABC3 transporter permease C-terminal" evidence="8">
    <location>
        <begin position="281"/>
        <end position="397"/>
    </location>
</feature>
<feature type="transmembrane region" description="Helical" evidence="7">
    <location>
        <begin position="278"/>
        <end position="301"/>
    </location>
</feature>
<keyword evidence="3 7" id="KW-0812">Transmembrane</keyword>
<dbReference type="InterPro" id="IPR003838">
    <property type="entry name" value="ABC3_permease_C"/>
</dbReference>
<feature type="transmembrane region" description="Helical" evidence="7">
    <location>
        <begin position="26"/>
        <end position="50"/>
    </location>
</feature>
<keyword evidence="4 7" id="KW-1133">Transmembrane helix</keyword>
<keyword evidence="2" id="KW-1003">Cell membrane</keyword>
<evidence type="ECO:0000256" key="3">
    <source>
        <dbReference type="ARBA" id="ARBA00022692"/>
    </source>
</evidence>
<evidence type="ECO:0000259" key="9">
    <source>
        <dbReference type="Pfam" id="PF12704"/>
    </source>
</evidence>
<feature type="transmembrane region" description="Helical" evidence="7">
    <location>
        <begin position="321"/>
        <end position="348"/>
    </location>
</feature>
<keyword evidence="5 7" id="KW-0472">Membrane</keyword>
<keyword evidence="11" id="KW-1185">Reference proteome</keyword>
<reference evidence="11" key="2">
    <citation type="submission" date="2016-01" db="EMBL/GenBank/DDBJ databases">
        <title>First complete genome sequence of a species in the genus Microterricola, an extremophilic cold active enzyme producing strain ERGS5:02 isolated from Sikkim Himalaya.</title>
        <authorList>
            <person name="Kumar R."/>
            <person name="Singh D."/>
            <person name="Swarnkar M.K."/>
        </authorList>
    </citation>
    <scope>NUCLEOTIDE SEQUENCE [LARGE SCALE GENOMIC DNA]</scope>
    <source>
        <strain evidence="11">ERGS5:02</strain>
    </source>
</reference>
<evidence type="ECO:0000256" key="7">
    <source>
        <dbReference type="SAM" id="Phobius"/>
    </source>
</evidence>
<proteinExistence type="inferred from homology"/>
<organism evidence="10 11">
    <name type="scientific">Microterricola viridarii</name>
    <dbReference type="NCBI Taxonomy" id="412690"/>
    <lineage>
        <taxon>Bacteria</taxon>
        <taxon>Bacillati</taxon>
        <taxon>Actinomycetota</taxon>
        <taxon>Actinomycetes</taxon>
        <taxon>Micrococcales</taxon>
        <taxon>Microbacteriaceae</taxon>
        <taxon>Microterricola</taxon>
    </lineage>
</organism>
<dbReference type="RefSeq" id="WP_067228010.1">
    <property type="nucleotide sequence ID" value="NZ_CP014145.1"/>
</dbReference>
<comment type="similarity">
    <text evidence="6">Belongs to the ABC-4 integral membrane protein family.</text>
</comment>
<evidence type="ECO:0000256" key="2">
    <source>
        <dbReference type="ARBA" id="ARBA00022475"/>
    </source>
</evidence>
<evidence type="ECO:0008006" key="12">
    <source>
        <dbReference type="Google" id="ProtNLM"/>
    </source>
</evidence>
<dbReference type="InterPro" id="IPR025857">
    <property type="entry name" value="MacB_PCD"/>
</dbReference>
<dbReference type="PANTHER" id="PTHR30572">
    <property type="entry name" value="MEMBRANE COMPONENT OF TRANSPORTER-RELATED"/>
    <property type="match status" value="1"/>
</dbReference>
<feature type="domain" description="MacB-like periplasmic core" evidence="9">
    <location>
        <begin position="27"/>
        <end position="210"/>
    </location>
</feature>
<dbReference type="Proteomes" id="UP000058305">
    <property type="component" value="Chromosome"/>
</dbReference>
<dbReference type="OrthoDB" id="3510103at2"/>
<evidence type="ECO:0000256" key="6">
    <source>
        <dbReference type="ARBA" id="ARBA00038076"/>
    </source>
</evidence>
<protein>
    <recommendedName>
        <fullName evidence="12">ABC transport system permease protein</fullName>
    </recommendedName>
</protein>
<evidence type="ECO:0000256" key="1">
    <source>
        <dbReference type="ARBA" id="ARBA00004651"/>
    </source>
</evidence>
<gene>
    <name evidence="10" type="ORF">AWU67_08870</name>
</gene>
<dbReference type="InterPro" id="IPR050250">
    <property type="entry name" value="Macrolide_Exporter_MacB"/>
</dbReference>
<dbReference type="PANTHER" id="PTHR30572:SF4">
    <property type="entry name" value="ABC TRANSPORTER PERMEASE YTRF"/>
    <property type="match status" value="1"/>
</dbReference>
<evidence type="ECO:0000313" key="10">
    <source>
        <dbReference type="EMBL" id="AMB58955.1"/>
    </source>
</evidence>
<evidence type="ECO:0000259" key="8">
    <source>
        <dbReference type="Pfam" id="PF02687"/>
    </source>
</evidence>
<dbReference type="EMBL" id="CP014145">
    <property type="protein sequence ID" value="AMB58955.1"/>
    <property type="molecule type" value="Genomic_DNA"/>
</dbReference>
<dbReference type="GO" id="GO:0022857">
    <property type="term" value="F:transmembrane transporter activity"/>
    <property type="evidence" value="ECO:0007669"/>
    <property type="project" value="TreeGrafter"/>
</dbReference>
<dbReference type="KEGG" id="mvd:AWU67_08870"/>
<accession>A0A109QWX1</accession>
<evidence type="ECO:0000313" key="11">
    <source>
        <dbReference type="Proteomes" id="UP000058305"/>
    </source>
</evidence>
<dbReference type="Pfam" id="PF12704">
    <property type="entry name" value="MacB_PCD"/>
    <property type="match status" value="1"/>
</dbReference>
<dbReference type="Pfam" id="PF02687">
    <property type="entry name" value="FtsX"/>
    <property type="match status" value="1"/>
</dbReference>
<sequence length="406" mass="43279">MSRLFTELVGALSEAWQELRIHRTRVMLSLIGVAVAVCAITTVVGVAGIAQQAMTENNERWGGRPATIKVSVSTADGTAPDSEQMNALWDASLERYGIDYAGRISYGPAHVQFATGAVEVQVQAVDPSYAQMHRLQIDQGTWFAADDAQRLAPAIVVNEVFWQRLGSPDLSSNPTVQLIGQSPATAVVVGVHRSQSWETDPTMYMLTDAYVGLGGPVSSYGQQTEYEMWIPAELSDQIQAALKSDLEAGLGEKYFVNLYRSDAGAYDDDPLLPLKLTVGGIAALVLLLGALGLVNIAMVTVKQRIREIGIRRSFGATAGRVFFAVMLESVVATVAAGVVGVMLAIFIVKSPMVENLIGQGMISDFPPFPIEAALLGLGAATVVGALAGLMPALVAVRVKVIDAIRY</sequence>